<dbReference type="AlphaFoldDB" id="A0A158P7U7"/>
<dbReference type="Proteomes" id="UP000035642">
    <property type="component" value="Unassembled WGS sequence"/>
</dbReference>
<evidence type="ECO:0000313" key="1">
    <source>
        <dbReference type="Proteomes" id="UP000035642"/>
    </source>
</evidence>
<reference evidence="2" key="2">
    <citation type="submission" date="2016-04" db="UniProtKB">
        <authorList>
            <consortium name="WormBaseParasite"/>
        </authorList>
    </citation>
    <scope>IDENTIFICATION</scope>
</reference>
<dbReference type="SMART" id="SM00289">
    <property type="entry name" value="WR1"/>
    <property type="match status" value="3"/>
</dbReference>
<name>A0A158P7U7_ANGCA</name>
<protein>
    <submittedName>
        <fullName evidence="2">CC domain-containing protein</fullName>
    </submittedName>
</protein>
<dbReference type="WBParaSite" id="ACAC_0000317101-mRNA-1">
    <property type="protein sequence ID" value="ACAC_0000317101-mRNA-1"/>
    <property type="gene ID" value="ACAC_0000317101"/>
</dbReference>
<reference evidence="1" key="1">
    <citation type="submission" date="2012-09" db="EMBL/GenBank/DDBJ databases">
        <authorList>
            <person name="Martin A.A."/>
        </authorList>
    </citation>
    <scope>NUCLEOTIDE SEQUENCE</scope>
</reference>
<organism evidence="1 2">
    <name type="scientific">Angiostrongylus cantonensis</name>
    <name type="common">Rat lungworm</name>
    <dbReference type="NCBI Taxonomy" id="6313"/>
    <lineage>
        <taxon>Eukaryota</taxon>
        <taxon>Metazoa</taxon>
        <taxon>Ecdysozoa</taxon>
        <taxon>Nematoda</taxon>
        <taxon>Chromadorea</taxon>
        <taxon>Rhabditida</taxon>
        <taxon>Rhabditina</taxon>
        <taxon>Rhabditomorpha</taxon>
        <taxon>Strongyloidea</taxon>
        <taxon>Metastrongylidae</taxon>
        <taxon>Angiostrongylus</taxon>
    </lineage>
</organism>
<dbReference type="InterPro" id="IPR006150">
    <property type="entry name" value="Cys_repeat_1"/>
</dbReference>
<accession>A0A158P7U7</accession>
<sequence length="301" mass="33512">MKVINEIRILVLGFQCHVRAVLMFNTSDLCPPSMMTLTGERHVRTCNDQCPRGSSCIQGICCIHPVSCNHFAYRYPSPYSCLPRVKKNCPDDHKCVPSSREGMYMCCKARPSHSPPVPPEKSVCPASHPVISNNRQQLRLCSDCQKGVCAPFRTSNVSICCHSFTTFCGPGSTVEMDGLLARDCSRIPCSVGYGTFLRTTTSRFECSLAPFGNRVCCSLADCPSGERARAVCAAGCRKDETCVVIHDQRWCCPKVKKECPNNRLRLILFTSDANKSHPDFYPRSVFCLSDKVWKQNSAINF</sequence>
<keyword evidence="1" id="KW-1185">Reference proteome</keyword>
<evidence type="ECO:0000313" key="2">
    <source>
        <dbReference type="WBParaSite" id="ACAC_0000317101-mRNA-1"/>
    </source>
</evidence>
<proteinExistence type="predicted"/>